<name>A0ACA9R259_9GLOM</name>
<feature type="non-terminal residue" evidence="1">
    <location>
        <position position="1"/>
    </location>
</feature>
<proteinExistence type="predicted"/>
<organism evidence="1 2">
    <name type="scientific">Dentiscutata heterogama</name>
    <dbReference type="NCBI Taxonomy" id="1316150"/>
    <lineage>
        <taxon>Eukaryota</taxon>
        <taxon>Fungi</taxon>
        <taxon>Fungi incertae sedis</taxon>
        <taxon>Mucoromycota</taxon>
        <taxon>Glomeromycotina</taxon>
        <taxon>Glomeromycetes</taxon>
        <taxon>Diversisporales</taxon>
        <taxon>Gigasporaceae</taxon>
        <taxon>Dentiscutata</taxon>
    </lineage>
</organism>
<sequence length="60" mass="6891">SWYMNDPMLWFVLTLFASGPTAVNCMNLVQLTGTFREEMATLLFYSYITVVPMITFLLMG</sequence>
<feature type="non-terminal residue" evidence="1">
    <location>
        <position position="60"/>
    </location>
</feature>
<dbReference type="Proteomes" id="UP000789702">
    <property type="component" value="Unassembled WGS sequence"/>
</dbReference>
<evidence type="ECO:0000313" key="2">
    <source>
        <dbReference type="Proteomes" id="UP000789702"/>
    </source>
</evidence>
<keyword evidence="2" id="KW-1185">Reference proteome</keyword>
<gene>
    <name evidence="1" type="ORF">DHETER_LOCUS15973</name>
</gene>
<dbReference type="EMBL" id="CAJVPU010058296">
    <property type="protein sequence ID" value="CAG8773440.1"/>
    <property type="molecule type" value="Genomic_DNA"/>
</dbReference>
<comment type="caution">
    <text evidence="1">The sequence shown here is derived from an EMBL/GenBank/DDBJ whole genome shotgun (WGS) entry which is preliminary data.</text>
</comment>
<evidence type="ECO:0000313" key="1">
    <source>
        <dbReference type="EMBL" id="CAG8773440.1"/>
    </source>
</evidence>
<protein>
    <submittedName>
        <fullName evidence="1">1336_t:CDS:1</fullName>
    </submittedName>
</protein>
<reference evidence="1" key="1">
    <citation type="submission" date="2021-06" db="EMBL/GenBank/DDBJ databases">
        <authorList>
            <person name="Kallberg Y."/>
            <person name="Tangrot J."/>
            <person name="Rosling A."/>
        </authorList>
    </citation>
    <scope>NUCLEOTIDE SEQUENCE</scope>
    <source>
        <strain evidence="1">IL203A</strain>
    </source>
</reference>
<accession>A0ACA9R259</accession>